<evidence type="ECO:0000313" key="4">
    <source>
        <dbReference type="Proteomes" id="UP000785679"/>
    </source>
</evidence>
<reference evidence="3" key="1">
    <citation type="submission" date="2019-06" db="EMBL/GenBank/DDBJ databases">
        <authorList>
            <person name="Zheng W."/>
        </authorList>
    </citation>
    <scope>NUCLEOTIDE SEQUENCE</scope>
    <source>
        <strain evidence="3">QDHG01</strain>
    </source>
</reference>
<sequence length="573" mass="66145">MQQRILERENLQILYPQYNNFLRYMEPAQPNSRTIAEAMVAQQQYMSLCSCQSGEKVMFQCIDTNCPNHHLQRLYCVRCMNPYKHNHLAGTIFVQNQDLSQMWNKLRSDIRSMIESISQFLKTHGDLVQLLDACLTQAQSQFTFAAKFEQLKEFQQQLEQFYLAYVQENSVKGEILKLQEVNQQLELFQAKLSEVSYMSEIGAKALWRFHSEVLHMVSPQRVLESMSIDNVKIYLRLRLQRIQLQITNLIKKPSPTPQDYINTLNDATVDQAQIYLMNELNQIVAQNELDSQQILKVDALRSELDSIGVSLMFALVKNDFEHLRGTILEQQATQIAQLQAYNQELEQRIERQFRESQAQNDAILRQQTEDLQQKAENEKLERIQIEKRLAIIEEEKRLELMIKFEDSVILSDVSKKKQVEQYFKQNLDRLCQANLLFRGSRDGYTATDFHRLCDNKGPTITIIKTNCGRTIGGYTAQNWDQSSSYKNDSSAWLFNLSYQNRFKVSSSSNANYGGSSYGPTFGGGHDLYMVANFKQGCSCSAHSYNYEGQSNILQGASSSFTTLEVEVYGVTVK</sequence>
<name>A0A8J8NT14_HALGN</name>
<dbReference type="EMBL" id="RRYP01007387">
    <property type="protein sequence ID" value="TNV80533.1"/>
    <property type="molecule type" value="Genomic_DNA"/>
</dbReference>
<gene>
    <name evidence="3" type="ORF">FGO68_gene11154</name>
</gene>
<comment type="caution">
    <text evidence="3">The sequence shown here is derived from an EMBL/GenBank/DDBJ whole genome shotgun (WGS) entry which is preliminary data.</text>
</comment>
<feature type="domain" description="TLDc" evidence="2">
    <location>
        <begin position="409"/>
        <end position="571"/>
    </location>
</feature>
<keyword evidence="4" id="KW-1185">Reference proteome</keyword>
<feature type="coiled-coil region" evidence="1">
    <location>
        <begin position="328"/>
        <end position="395"/>
    </location>
</feature>
<evidence type="ECO:0000256" key="1">
    <source>
        <dbReference type="SAM" id="Coils"/>
    </source>
</evidence>
<proteinExistence type="predicted"/>
<dbReference type="SMART" id="SM00584">
    <property type="entry name" value="TLDc"/>
    <property type="match status" value="1"/>
</dbReference>
<dbReference type="PROSITE" id="PS51886">
    <property type="entry name" value="TLDC"/>
    <property type="match status" value="1"/>
</dbReference>
<keyword evidence="1" id="KW-0175">Coiled coil</keyword>
<evidence type="ECO:0000313" key="3">
    <source>
        <dbReference type="EMBL" id="TNV80533.1"/>
    </source>
</evidence>
<organism evidence="3 4">
    <name type="scientific">Halteria grandinella</name>
    <dbReference type="NCBI Taxonomy" id="5974"/>
    <lineage>
        <taxon>Eukaryota</taxon>
        <taxon>Sar</taxon>
        <taxon>Alveolata</taxon>
        <taxon>Ciliophora</taxon>
        <taxon>Intramacronucleata</taxon>
        <taxon>Spirotrichea</taxon>
        <taxon>Stichotrichia</taxon>
        <taxon>Sporadotrichida</taxon>
        <taxon>Halteriidae</taxon>
        <taxon>Halteria</taxon>
    </lineage>
</organism>
<evidence type="ECO:0000259" key="2">
    <source>
        <dbReference type="PROSITE" id="PS51886"/>
    </source>
</evidence>
<protein>
    <recommendedName>
        <fullName evidence="2">TLDc domain-containing protein</fullName>
    </recommendedName>
</protein>
<accession>A0A8J8NT14</accession>
<dbReference type="Proteomes" id="UP000785679">
    <property type="component" value="Unassembled WGS sequence"/>
</dbReference>
<dbReference type="OrthoDB" id="25620at2759"/>
<dbReference type="AlphaFoldDB" id="A0A8J8NT14"/>
<dbReference type="Pfam" id="PF07534">
    <property type="entry name" value="TLD"/>
    <property type="match status" value="1"/>
</dbReference>
<dbReference type="InterPro" id="IPR006571">
    <property type="entry name" value="TLDc_dom"/>
</dbReference>